<evidence type="ECO:0000313" key="2">
    <source>
        <dbReference type="EMBL" id="MBE1204987.1"/>
    </source>
</evidence>
<keyword evidence="3" id="KW-1185">Reference proteome</keyword>
<dbReference type="InterPro" id="IPR002109">
    <property type="entry name" value="Glutaredoxin"/>
</dbReference>
<dbReference type="Pfam" id="PF00462">
    <property type="entry name" value="Glutaredoxin"/>
    <property type="match status" value="1"/>
</dbReference>
<accession>A0ABR9GMS4</accession>
<dbReference type="Gene3D" id="3.40.30.10">
    <property type="entry name" value="Glutaredoxin"/>
    <property type="match status" value="1"/>
</dbReference>
<gene>
    <name evidence="2" type="ORF">IHE39_11875</name>
</gene>
<organism evidence="2 3">
    <name type="scientific">Aminobacter carboxidus</name>
    <dbReference type="NCBI Taxonomy" id="376165"/>
    <lineage>
        <taxon>Bacteria</taxon>
        <taxon>Pseudomonadati</taxon>
        <taxon>Pseudomonadota</taxon>
        <taxon>Alphaproteobacteria</taxon>
        <taxon>Hyphomicrobiales</taxon>
        <taxon>Phyllobacteriaceae</taxon>
        <taxon>Aminobacter</taxon>
    </lineage>
</organism>
<protein>
    <submittedName>
        <fullName evidence="2">Glutaredoxin</fullName>
    </submittedName>
</protein>
<dbReference type="PROSITE" id="PS51354">
    <property type="entry name" value="GLUTAREDOXIN_2"/>
    <property type="match status" value="1"/>
</dbReference>
<dbReference type="RefSeq" id="WP_192566568.1">
    <property type="nucleotide sequence ID" value="NZ_JACZEP010000002.1"/>
</dbReference>
<dbReference type="EMBL" id="JACZEP010000002">
    <property type="protein sequence ID" value="MBE1204987.1"/>
    <property type="molecule type" value="Genomic_DNA"/>
</dbReference>
<dbReference type="CDD" id="cd02976">
    <property type="entry name" value="NrdH"/>
    <property type="match status" value="1"/>
</dbReference>
<feature type="domain" description="Glutaredoxin" evidence="1">
    <location>
        <begin position="7"/>
        <end position="65"/>
    </location>
</feature>
<dbReference type="SUPFAM" id="SSF52833">
    <property type="entry name" value="Thioredoxin-like"/>
    <property type="match status" value="1"/>
</dbReference>
<proteinExistence type="predicted"/>
<evidence type="ECO:0000313" key="3">
    <source>
        <dbReference type="Proteomes" id="UP000598227"/>
    </source>
</evidence>
<comment type="caution">
    <text evidence="2">The sequence shown here is derived from an EMBL/GenBank/DDBJ whole genome shotgun (WGS) entry which is preliminary data.</text>
</comment>
<evidence type="ECO:0000259" key="1">
    <source>
        <dbReference type="Pfam" id="PF00462"/>
    </source>
</evidence>
<dbReference type="Proteomes" id="UP000598227">
    <property type="component" value="Unassembled WGS sequence"/>
</dbReference>
<dbReference type="InterPro" id="IPR036249">
    <property type="entry name" value="Thioredoxin-like_sf"/>
</dbReference>
<sequence length="89" mass="10061">MPNAPWIEIFTTPTCPDCLALKRWLNAEQLPFVERDLRDPAIADEAKRRTGVRVAPITIIDGKHVFYGTFATQRAEIEALLDLTRAARP</sequence>
<reference evidence="2 3" key="1">
    <citation type="submission" date="2020-09" db="EMBL/GenBank/DDBJ databases">
        <title>Draft Genome Sequence of Aminobacter carboxidus type strain DSM 1086, a soil Gram-negative carboxydobacterium.</title>
        <authorList>
            <person name="Turrini P."/>
            <person name="Tescari M."/>
            <person name="Artuso I."/>
            <person name="Lugli G.A."/>
            <person name="Frangipani E."/>
            <person name="Ventura M."/>
            <person name="Visca P."/>
        </authorList>
    </citation>
    <scope>NUCLEOTIDE SEQUENCE [LARGE SCALE GENOMIC DNA]</scope>
    <source>
        <strain evidence="2 3">DSM 1086</strain>
    </source>
</reference>
<name>A0ABR9GMS4_9HYPH</name>